<dbReference type="AlphaFoldDB" id="A0A4Y2D5Q2"/>
<dbReference type="EMBL" id="BGPR01000298">
    <property type="protein sequence ID" value="GBM11304.1"/>
    <property type="molecule type" value="Genomic_DNA"/>
</dbReference>
<gene>
    <name evidence="1" type="ORF">AVEN_13547_1</name>
</gene>
<organism evidence="1 2">
    <name type="scientific">Araneus ventricosus</name>
    <name type="common">Orbweaver spider</name>
    <name type="synonym">Epeira ventricosa</name>
    <dbReference type="NCBI Taxonomy" id="182803"/>
    <lineage>
        <taxon>Eukaryota</taxon>
        <taxon>Metazoa</taxon>
        <taxon>Ecdysozoa</taxon>
        <taxon>Arthropoda</taxon>
        <taxon>Chelicerata</taxon>
        <taxon>Arachnida</taxon>
        <taxon>Araneae</taxon>
        <taxon>Araneomorphae</taxon>
        <taxon>Entelegynae</taxon>
        <taxon>Araneoidea</taxon>
        <taxon>Araneidae</taxon>
        <taxon>Araneus</taxon>
    </lineage>
</organism>
<reference evidence="1 2" key="1">
    <citation type="journal article" date="2019" name="Sci. Rep.">
        <title>Orb-weaving spider Araneus ventricosus genome elucidates the spidroin gene catalogue.</title>
        <authorList>
            <person name="Kono N."/>
            <person name="Nakamura H."/>
            <person name="Ohtoshi R."/>
            <person name="Moran D.A.P."/>
            <person name="Shinohara A."/>
            <person name="Yoshida Y."/>
            <person name="Fujiwara M."/>
            <person name="Mori M."/>
            <person name="Tomita M."/>
            <person name="Arakawa K."/>
        </authorList>
    </citation>
    <scope>NUCLEOTIDE SEQUENCE [LARGE SCALE GENOMIC DNA]</scope>
</reference>
<keyword evidence="2" id="KW-1185">Reference proteome</keyword>
<name>A0A4Y2D5Q2_ARAVE</name>
<accession>A0A4Y2D5Q2</accession>
<protein>
    <submittedName>
        <fullName evidence="1">Uncharacterized protein</fullName>
    </submittedName>
</protein>
<evidence type="ECO:0000313" key="2">
    <source>
        <dbReference type="Proteomes" id="UP000499080"/>
    </source>
</evidence>
<comment type="caution">
    <text evidence="1">The sequence shown here is derived from an EMBL/GenBank/DDBJ whole genome shotgun (WGS) entry which is preliminary data.</text>
</comment>
<evidence type="ECO:0000313" key="1">
    <source>
        <dbReference type="EMBL" id="GBM11304.1"/>
    </source>
</evidence>
<sequence>MEATSSRYKWCPRIPPPPCYMKICTKYLVRHCRGSLHRSMLHAETSLRKKLPNISRGNLAAKCNSSRFDRKRCPDGRISASGSEGLRPLFSPSVFGDFADHTIRRIPSSSRKSSTTLCGLSVSSIKVILSPTDALKILRYVEGHHTKRTVVSKRQQRR</sequence>
<proteinExistence type="predicted"/>
<dbReference type="Proteomes" id="UP000499080">
    <property type="component" value="Unassembled WGS sequence"/>
</dbReference>